<gene>
    <name evidence="2" type="ORF">PR048_032056</name>
</gene>
<name>A0ABQ9G152_9NEOP</name>
<sequence length="663" mass="75462">MTPASLAAVGIHWTLDSQRGNQEAASASFQEEGRVRWVSDNGAGQLSRRQLQHDIPYDSEQLPALSVPHRLSFTLLKLETKRDILWKSLALEKCSPLGAQCSKELLEKVDSYKTGELYGVGAGPTIEVKSVQTEFTETLLPSLENIEVTGLSPHERHISQTRHDGSEPGNKVCVQNTMAGGRQTQVQTVSEPPLDVADCPKWTRTRDTSARLASVHDFANTGTPKLEAWKGVATAIATKEFADCAAYIWSGRFWRAYIWPGRFWRAYIWPGRFWRDLERFDPRLSRFRIDPRLSRFRIFVCGNRAGRCRWSMGFLGGIQFLPPFRSRAAPHSPRFTLAGSEDLNLTPMPYPGFEPRTSHTPDRWRTNRLRRRSPISTRTVTRTLVQSLAHRSDVGLGACVNVVIIAPALLYLKRATNRQTAPLNGQDGSRLAPISPDRRMDKVTKPQDYTTRYFVAEETSTYVGHSQTVWGVLAVFEEIRLFNSIRRRSKKMPISRHFKTRKERGARESVHELHNGINQAQLLFQKLTVCHDTFGEYLNMKLLYIKYENIRRRLNSTIRRAVIDAIDEDNNTLVHSSWSSLSQTKGVSPDRGLSVLAIALHFNPYWTSRTPATMAYSSRIVHRVIMLKLSRSSSRNNSGEFQRLLWPPRSIDMNPTEHVRDVV</sequence>
<accession>A0ABQ9G152</accession>
<dbReference type="Proteomes" id="UP001159363">
    <property type="component" value="Chromosome 15"/>
</dbReference>
<evidence type="ECO:0000313" key="2">
    <source>
        <dbReference type="EMBL" id="KAJ8866213.1"/>
    </source>
</evidence>
<evidence type="ECO:0000313" key="3">
    <source>
        <dbReference type="Proteomes" id="UP001159363"/>
    </source>
</evidence>
<organism evidence="2 3">
    <name type="scientific">Dryococelus australis</name>
    <dbReference type="NCBI Taxonomy" id="614101"/>
    <lineage>
        <taxon>Eukaryota</taxon>
        <taxon>Metazoa</taxon>
        <taxon>Ecdysozoa</taxon>
        <taxon>Arthropoda</taxon>
        <taxon>Hexapoda</taxon>
        <taxon>Insecta</taxon>
        <taxon>Pterygota</taxon>
        <taxon>Neoptera</taxon>
        <taxon>Polyneoptera</taxon>
        <taxon>Phasmatodea</taxon>
        <taxon>Verophasmatodea</taxon>
        <taxon>Anareolatae</taxon>
        <taxon>Phasmatidae</taxon>
        <taxon>Eurycanthinae</taxon>
        <taxon>Dryococelus</taxon>
    </lineage>
</organism>
<keyword evidence="3" id="KW-1185">Reference proteome</keyword>
<feature type="region of interest" description="Disordered" evidence="1">
    <location>
        <begin position="420"/>
        <end position="442"/>
    </location>
</feature>
<comment type="caution">
    <text evidence="2">The sequence shown here is derived from an EMBL/GenBank/DDBJ whole genome shotgun (WGS) entry which is preliminary data.</text>
</comment>
<proteinExistence type="predicted"/>
<evidence type="ECO:0000256" key="1">
    <source>
        <dbReference type="SAM" id="MobiDB-lite"/>
    </source>
</evidence>
<protein>
    <submittedName>
        <fullName evidence="2">Uncharacterized protein</fullName>
    </submittedName>
</protein>
<reference evidence="2 3" key="1">
    <citation type="submission" date="2023-02" db="EMBL/GenBank/DDBJ databases">
        <title>LHISI_Scaffold_Assembly.</title>
        <authorList>
            <person name="Stuart O.P."/>
            <person name="Cleave R."/>
            <person name="Magrath M.J.L."/>
            <person name="Mikheyev A.S."/>
        </authorList>
    </citation>
    <scope>NUCLEOTIDE SEQUENCE [LARGE SCALE GENOMIC DNA]</scope>
    <source>
        <strain evidence="2">Daus_M_001</strain>
        <tissue evidence="2">Leg muscle</tissue>
    </source>
</reference>
<dbReference type="EMBL" id="JARBHB010000016">
    <property type="protein sequence ID" value="KAJ8866213.1"/>
    <property type="molecule type" value="Genomic_DNA"/>
</dbReference>